<evidence type="ECO:0000313" key="3">
    <source>
        <dbReference type="EMBL" id="GJJ71990.1"/>
    </source>
</evidence>
<dbReference type="Proteomes" id="UP000827284">
    <property type="component" value="Unassembled WGS sequence"/>
</dbReference>
<keyword evidence="2" id="KW-1133">Transmembrane helix</keyword>
<evidence type="ECO:0000313" key="4">
    <source>
        <dbReference type="Proteomes" id="UP000827284"/>
    </source>
</evidence>
<feature type="compositionally biased region" description="Low complexity" evidence="1">
    <location>
        <begin position="225"/>
        <end position="244"/>
    </location>
</feature>
<keyword evidence="2" id="KW-0472">Membrane</keyword>
<proteinExistence type="predicted"/>
<dbReference type="AlphaFoldDB" id="A0A9P3H8J2"/>
<dbReference type="EMBL" id="BQFW01000006">
    <property type="protein sequence ID" value="GJJ71990.1"/>
    <property type="molecule type" value="Genomic_DNA"/>
</dbReference>
<name>A0A9P3H8J2_9FUNG</name>
<protein>
    <recommendedName>
        <fullName evidence="5">MARVEL domain-containing protein</fullName>
    </recommendedName>
</protein>
<evidence type="ECO:0000256" key="1">
    <source>
        <dbReference type="SAM" id="MobiDB-lite"/>
    </source>
</evidence>
<evidence type="ECO:0008006" key="5">
    <source>
        <dbReference type="Google" id="ProtNLM"/>
    </source>
</evidence>
<reference evidence="3" key="1">
    <citation type="submission" date="2021-11" db="EMBL/GenBank/DDBJ databases">
        <authorList>
            <person name="Herlambang A."/>
            <person name="Guo Y."/>
            <person name="Takashima Y."/>
            <person name="Nishizawa T."/>
        </authorList>
    </citation>
    <scope>NUCLEOTIDE SEQUENCE</scope>
    <source>
        <strain evidence="3">E1425</strain>
    </source>
</reference>
<gene>
    <name evidence="3" type="ORF">EMPS_04347</name>
</gene>
<sequence>MVSQTTFRQWRIAVALVASISAILMAATYIRLRILYGQDLDLYWGDYSEIIVSAIFFFTTLYAAFGKPLGIHRFLRAFLLFALAVLILYVNLKSIHYEVQYASESGTPAFECGTSTYCKLSWSSVFLSIITGFLVIFDVAFTLMVGSLESAAAAPAIVEVVQPSAGYYPPQPYYVSQPDPMQQQQYYQQPMQQQQYYQQPMPQQQQYYQQPFQQMTPDGSQFHAQAQPCSSQPSPIPQKQPYQQ</sequence>
<feature type="compositionally biased region" description="Low complexity" evidence="1">
    <location>
        <begin position="198"/>
        <end position="215"/>
    </location>
</feature>
<dbReference type="OrthoDB" id="2436327at2759"/>
<organism evidence="3 4">
    <name type="scientific">Entomortierella parvispora</name>
    <dbReference type="NCBI Taxonomy" id="205924"/>
    <lineage>
        <taxon>Eukaryota</taxon>
        <taxon>Fungi</taxon>
        <taxon>Fungi incertae sedis</taxon>
        <taxon>Mucoromycota</taxon>
        <taxon>Mortierellomycotina</taxon>
        <taxon>Mortierellomycetes</taxon>
        <taxon>Mortierellales</taxon>
        <taxon>Mortierellaceae</taxon>
        <taxon>Entomortierella</taxon>
    </lineage>
</organism>
<reference evidence="3" key="2">
    <citation type="journal article" date="2022" name="Microbiol. Resour. Announc.">
        <title>Whole-Genome Sequence of Entomortierella parvispora E1425, a Mucoromycotan Fungus Associated with Burkholderiaceae-Related Endosymbiotic Bacteria.</title>
        <authorList>
            <person name="Herlambang A."/>
            <person name="Guo Y."/>
            <person name="Takashima Y."/>
            <person name="Narisawa K."/>
            <person name="Ohta H."/>
            <person name="Nishizawa T."/>
        </authorList>
    </citation>
    <scope>NUCLEOTIDE SEQUENCE</scope>
    <source>
        <strain evidence="3">E1425</strain>
    </source>
</reference>
<evidence type="ECO:0000256" key="2">
    <source>
        <dbReference type="SAM" id="Phobius"/>
    </source>
</evidence>
<comment type="caution">
    <text evidence="3">The sequence shown here is derived from an EMBL/GenBank/DDBJ whole genome shotgun (WGS) entry which is preliminary data.</text>
</comment>
<keyword evidence="4" id="KW-1185">Reference proteome</keyword>
<feature type="transmembrane region" description="Helical" evidence="2">
    <location>
        <begin position="12"/>
        <end position="32"/>
    </location>
</feature>
<feature type="transmembrane region" description="Helical" evidence="2">
    <location>
        <begin position="74"/>
        <end position="92"/>
    </location>
</feature>
<feature type="transmembrane region" description="Helical" evidence="2">
    <location>
        <begin position="44"/>
        <end position="65"/>
    </location>
</feature>
<keyword evidence="2" id="KW-0812">Transmembrane</keyword>
<feature type="transmembrane region" description="Helical" evidence="2">
    <location>
        <begin position="125"/>
        <end position="145"/>
    </location>
</feature>
<feature type="region of interest" description="Disordered" evidence="1">
    <location>
        <begin position="198"/>
        <end position="244"/>
    </location>
</feature>
<accession>A0A9P3H8J2</accession>